<keyword evidence="2" id="KW-0575">Peroxidase</keyword>
<protein>
    <submittedName>
        <fullName evidence="2">AhpD family alkylhydroperoxidase</fullName>
    </submittedName>
</protein>
<accession>A0A4R7BJ36</accession>
<dbReference type="InterPro" id="IPR003779">
    <property type="entry name" value="CMD-like"/>
</dbReference>
<evidence type="ECO:0000259" key="1">
    <source>
        <dbReference type="Pfam" id="PF02627"/>
    </source>
</evidence>
<dbReference type="InterPro" id="IPR029032">
    <property type="entry name" value="AhpD-like"/>
</dbReference>
<dbReference type="EMBL" id="SNZR01000018">
    <property type="protein sequence ID" value="TDR85258.1"/>
    <property type="molecule type" value="Genomic_DNA"/>
</dbReference>
<dbReference type="NCBIfam" id="TIGR00778">
    <property type="entry name" value="ahpD_dom"/>
    <property type="match status" value="1"/>
</dbReference>
<keyword evidence="2" id="KW-0560">Oxidoreductase</keyword>
<dbReference type="AlphaFoldDB" id="A0A4R7BJ36"/>
<comment type="caution">
    <text evidence="2">The sequence shown here is derived from an EMBL/GenBank/DDBJ whole genome shotgun (WGS) entry which is preliminary data.</text>
</comment>
<dbReference type="SUPFAM" id="SSF69118">
    <property type="entry name" value="AhpD-like"/>
    <property type="match status" value="1"/>
</dbReference>
<dbReference type="GO" id="GO:0051920">
    <property type="term" value="F:peroxiredoxin activity"/>
    <property type="evidence" value="ECO:0007669"/>
    <property type="project" value="InterPro"/>
</dbReference>
<dbReference type="InterPro" id="IPR004675">
    <property type="entry name" value="AhpD_core"/>
</dbReference>
<keyword evidence="3" id="KW-1185">Reference proteome</keyword>
<dbReference type="Gene3D" id="1.20.1290.10">
    <property type="entry name" value="AhpD-like"/>
    <property type="match status" value="1"/>
</dbReference>
<organism evidence="2 3">
    <name type="scientific">Enterovirga rhinocerotis</name>
    <dbReference type="NCBI Taxonomy" id="1339210"/>
    <lineage>
        <taxon>Bacteria</taxon>
        <taxon>Pseudomonadati</taxon>
        <taxon>Pseudomonadota</taxon>
        <taxon>Alphaproteobacteria</taxon>
        <taxon>Hyphomicrobiales</taxon>
        <taxon>Methylobacteriaceae</taxon>
        <taxon>Enterovirga</taxon>
    </lineage>
</organism>
<evidence type="ECO:0000313" key="3">
    <source>
        <dbReference type="Proteomes" id="UP000295122"/>
    </source>
</evidence>
<evidence type="ECO:0000313" key="2">
    <source>
        <dbReference type="EMBL" id="TDR85258.1"/>
    </source>
</evidence>
<gene>
    <name evidence="2" type="ORF">EV668_4807</name>
</gene>
<dbReference type="PANTHER" id="PTHR34846">
    <property type="entry name" value="4-CARBOXYMUCONOLACTONE DECARBOXYLASE FAMILY PROTEIN (AFU_ORTHOLOGUE AFUA_6G11590)"/>
    <property type="match status" value="1"/>
</dbReference>
<sequence>MSRATTTMSLEPRLSVEGIFDHAPGALDALRSIRKAVEETGLAPRLLELAFLRASQINGCAFCVGHHLKDARRLGVPDRLLHLLPVWREAPDFSSEERVVLGWTETVTLLPTGHGIDDAAYREAAEALGEAGVARLTIALGYINAWNRIGAVFRLPIPSF</sequence>
<proteinExistence type="predicted"/>
<dbReference type="Proteomes" id="UP000295122">
    <property type="component" value="Unassembled WGS sequence"/>
</dbReference>
<name>A0A4R7BJ36_9HYPH</name>
<feature type="domain" description="Carboxymuconolactone decarboxylase-like" evidence="1">
    <location>
        <begin position="25"/>
        <end position="105"/>
    </location>
</feature>
<dbReference type="Pfam" id="PF02627">
    <property type="entry name" value="CMD"/>
    <property type="match status" value="1"/>
</dbReference>
<reference evidence="2 3" key="1">
    <citation type="submission" date="2019-03" db="EMBL/GenBank/DDBJ databases">
        <title>Genomic Encyclopedia of Type Strains, Phase IV (KMG-IV): sequencing the most valuable type-strain genomes for metagenomic binning, comparative biology and taxonomic classification.</title>
        <authorList>
            <person name="Goeker M."/>
        </authorList>
    </citation>
    <scope>NUCLEOTIDE SEQUENCE [LARGE SCALE GENOMIC DNA]</scope>
    <source>
        <strain evidence="2 3">DSM 25903</strain>
    </source>
</reference>
<dbReference type="PANTHER" id="PTHR34846:SF7">
    <property type="entry name" value="BLL7811 PROTEIN"/>
    <property type="match status" value="1"/>
</dbReference>